<evidence type="ECO:0000256" key="1">
    <source>
        <dbReference type="SAM" id="MobiDB-lite"/>
    </source>
</evidence>
<feature type="compositionally biased region" description="Basic and acidic residues" evidence="1">
    <location>
        <begin position="1199"/>
        <end position="1211"/>
    </location>
</feature>
<evidence type="ECO:0000259" key="2">
    <source>
        <dbReference type="PROSITE" id="PS50837"/>
    </source>
</evidence>
<sequence>MCAVQVWSGSAFLGSGFFVAPQTVATCAHVVLGRGEVLIRWVGHESLGTVLVRAPAVETKSAFHSFPDVAFIRVTAAFDHPFPYFDDVRPAAGAVLQAFGFSMYTPDAGVAGDSTVLTVIGEASRYLKVTPGNIAPGLSGAPVVDLDTGHVRGMVKAGSTRDVEGAFVVPGTALQEVWRTNRAVIDRGPRTGPKLTRPEPGHPLHTLLRAQRAVARRFPYRIAPLTGRPTPDLTTVYVEQRAQGQRPAPEASGPGLLVPEVAPLITPHEMVRKHRNALMVGPPGGGKSTLLLQLAHECAAWWLAADGSTGDEPDLGPVVAVRAAAVDLLTRRGWVEAMASAVNRELAGFLEQEVAPAMFRAPPTEGAQWLVMVDGLDEVLDAHERRRLLDVLAARVAEYGTTVRFLVTSRRLAVAEFDRLRASLAEHGQDADRLGEYVLHPFDEAAVARFAENWFRPPGMPASRTPPQEFLAGVAASGIGPLVRVPLLATIAAVVFEERPRDRLPIDRTGLYEEFVRVSLTGRRPGGRSRRDLVASFAELVDAPIGATDRLLDQRDAALAGAALRALKGDRRPLTELALEWLREHLPDLAVREEHVRELLLSTGLVVDAGGHSLAFTHQSIAEYLAARGAATTFDRNGWTDRVRENGADSYSLFVLGRWARSGNDPVPVVRDLLRGRPRTAVDGLAAVIEDGGALVGPHADAVLAAVIDGVPQLRGIADGTLDVLNHLLRATALRASDPTALRRLAGDRRVAVMIRAETARVLVTHGDAEAVRAGLAALIGMAYEEPCGNDDRLWAQRTLADVGGDRERPHAVQRLAQAVETVADEAVRNRALILLAGLGELPAAITAVVRRAADAHRPLPERIRALDVLFVVLEAAGVDEYDWRAAGRHAEGLRFASGSWTARRSDSETAAILGESHHGYVDLLGRALVVAARADPDGTGELVDAVMRDRTFTWPQRVRMARHLRPTRPDLMRRAMDVLAEDRAESAANRVLSIYLFRRMDELVGSDEQLRRWALDPEANLALRSEAINVLAARIGAATARNRLFLEEFLADPGHPRVLRRQVAVLLGRYFDGWERARVEVRRMRREAGSSPADLLGGPALWAARTGDAWQERIGRLVERLLGRELFWRVRLERRKDRRWARARVWLARKRLARIRQEGSQPRVGEERVDEVQPGRQRAAAPVPAAPVAVPDVPPPDQPDRDEPRHDRGRLPPVPGPVDGPPDPALHPQRPAGGEVPGGVGERGRDATEEPEDARDDDVERQHAQADQPGQADGGGDDDEPAEVEDGGQSPARDDEGHEHQDR</sequence>
<evidence type="ECO:0000313" key="3">
    <source>
        <dbReference type="EMBL" id="GIJ45340.1"/>
    </source>
</evidence>
<dbReference type="PROSITE" id="PS50837">
    <property type="entry name" value="NACHT"/>
    <property type="match status" value="1"/>
</dbReference>
<dbReference type="InterPro" id="IPR027417">
    <property type="entry name" value="P-loop_NTPase"/>
</dbReference>
<comment type="caution">
    <text evidence="3">The sequence shown here is derived from an EMBL/GenBank/DDBJ whole genome shotgun (WGS) entry which is preliminary data.</text>
</comment>
<accession>A0A8J4DNX0</accession>
<dbReference type="InterPro" id="IPR007111">
    <property type="entry name" value="NACHT_NTPase"/>
</dbReference>
<keyword evidence="4" id="KW-1185">Reference proteome</keyword>
<dbReference type="InterPro" id="IPR009003">
    <property type="entry name" value="Peptidase_S1_PA"/>
</dbReference>
<reference evidence="3" key="1">
    <citation type="submission" date="2021-01" db="EMBL/GenBank/DDBJ databases">
        <title>Whole genome shotgun sequence of Virgisporangium aliadipatigenens NBRC 105644.</title>
        <authorList>
            <person name="Komaki H."/>
            <person name="Tamura T."/>
        </authorList>
    </citation>
    <scope>NUCLEOTIDE SEQUENCE</scope>
    <source>
        <strain evidence="3">NBRC 105644</strain>
    </source>
</reference>
<feature type="domain" description="NACHT" evidence="2">
    <location>
        <begin position="275"/>
        <end position="410"/>
    </location>
</feature>
<organism evidence="3 4">
    <name type="scientific">Virgisporangium aliadipatigenens</name>
    <dbReference type="NCBI Taxonomy" id="741659"/>
    <lineage>
        <taxon>Bacteria</taxon>
        <taxon>Bacillati</taxon>
        <taxon>Actinomycetota</taxon>
        <taxon>Actinomycetes</taxon>
        <taxon>Micromonosporales</taxon>
        <taxon>Micromonosporaceae</taxon>
        <taxon>Virgisporangium</taxon>
    </lineage>
</organism>
<feature type="compositionally biased region" description="Low complexity" evidence="1">
    <location>
        <begin position="1175"/>
        <end position="1192"/>
    </location>
</feature>
<dbReference type="Gene3D" id="2.40.10.120">
    <property type="match status" value="1"/>
</dbReference>
<proteinExistence type="predicted"/>
<feature type="compositionally biased region" description="Basic and acidic residues" evidence="1">
    <location>
        <begin position="1165"/>
        <end position="1174"/>
    </location>
</feature>
<dbReference type="Gene3D" id="3.40.50.300">
    <property type="entry name" value="P-loop containing nucleotide triphosphate hydrolases"/>
    <property type="match status" value="1"/>
</dbReference>
<feature type="compositionally biased region" description="Acidic residues" evidence="1">
    <location>
        <begin position="1276"/>
        <end position="1287"/>
    </location>
</feature>
<dbReference type="InterPro" id="IPR003593">
    <property type="entry name" value="AAA+_ATPase"/>
</dbReference>
<protein>
    <recommendedName>
        <fullName evidence="2">NACHT domain-containing protein</fullName>
    </recommendedName>
</protein>
<evidence type="ECO:0000313" key="4">
    <source>
        <dbReference type="Proteomes" id="UP000619260"/>
    </source>
</evidence>
<feature type="compositionally biased region" description="Basic and acidic residues" evidence="1">
    <location>
        <begin position="1293"/>
        <end position="1304"/>
    </location>
</feature>
<feature type="region of interest" description="Disordered" evidence="1">
    <location>
        <begin position="1158"/>
        <end position="1304"/>
    </location>
</feature>
<dbReference type="Proteomes" id="UP000619260">
    <property type="component" value="Unassembled WGS sequence"/>
</dbReference>
<dbReference type="Pfam" id="PF13365">
    <property type="entry name" value="Trypsin_2"/>
    <property type="match status" value="1"/>
</dbReference>
<feature type="compositionally biased region" description="Pro residues" evidence="1">
    <location>
        <begin position="1213"/>
        <end position="1226"/>
    </location>
</feature>
<gene>
    <name evidence="3" type="ORF">Val02_22260</name>
</gene>
<dbReference type="SUPFAM" id="SSF52540">
    <property type="entry name" value="P-loop containing nucleoside triphosphate hydrolases"/>
    <property type="match status" value="1"/>
</dbReference>
<dbReference type="SMART" id="SM00382">
    <property type="entry name" value="AAA"/>
    <property type="match status" value="1"/>
</dbReference>
<dbReference type="EMBL" id="BOPF01000007">
    <property type="protein sequence ID" value="GIJ45340.1"/>
    <property type="molecule type" value="Genomic_DNA"/>
</dbReference>
<name>A0A8J4DNX0_9ACTN</name>
<dbReference type="SUPFAM" id="SSF50494">
    <property type="entry name" value="Trypsin-like serine proteases"/>
    <property type="match status" value="1"/>
</dbReference>